<name>A0ABT4DS18_9BACL</name>
<protein>
    <submittedName>
        <fullName evidence="1">YheC/YheD family protein</fullName>
    </submittedName>
</protein>
<dbReference type="Proteomes" id="UP001207626">
    <property type="component" value="Unassembled WGS sequence"/>
</dbReference>
<evidence type="ECO:0000313" key="2">
    <source>
        <dbReference type="Proteomes" id="UP001207626"/>
    </source>
</evidence>
<sequence>MNKRTADVPAQPRVPAKGPKWDHYVELKKDHDISVHLPYTMKLNKASLHSMLSLFPSVYVKPNRGAFGVGVMQVDSKGSNNQPLFRVHKGTRQETFNSEKQLYSYVLANQVNKNYIVQQGINLLQWNRRPFDIRMMIKKQSEGTWKNEGFLGRVAQPDKIVTNIRSGGTPMPIEDLLAPYTSPFGIQYTKEALNRLGAHICKRLEKKYEGIQLLGIDIGMDQQVKPWIIEVNMRPEKICWDCIRKLYNRLGPA</sequence>
<gene>
    <name evidence="1" type="ORF">M5X09_10360</name>
</gene>
<evidence type="ECO:0000313" key="1">
    <source>
        <dbReference type="EMBL" id="MCY9520076.1"/>
    </source>
</evidence>
<organism evidence="1 2">
    <name type="scientific">Paenibacillus apiarius</name>
    <dbReference type="NCBI Taxonomy" id="46240"/>
    <lineage>
        <taxon>Bacteria</taxon>
        <taxon>Bacillati</taxon>
        <taxon>Bacillota</taxon>
        <taxon>Bacilli</taxon>
        <taxon>Bacillales</taxon>
        <taxon>Paenibacillaceae</taxon>
        <taxon>Paenibacillus</taxon>
    </lineage>
</organism>
<proteinExistence type="predicted"/>
<dbReference type="InterPro" id="IPR026838">
    <property type="entry name" value="YheC/D"/>
</dbReference>
<dbReference type="RefSeq" id="WP_087432238.1">
    <property type="nucleotide sequence ID" value="NZ_JAMDLV010000018.1"/>
</dbReference>
<dbReference type="SUPFAM" id="SSF56059">
    <property type="entry name" value="Glutathione synthetase ATP-binding domain-like"/>
    <property type="match status" value="1"/>
</dbReference>
<dbReference type="Gene3D" id="3.30.470.20">
    <property type="entry name" value="ATP-grasp fold, B domain"/>
    <property type="match status" value="1"/>
</dbReference>
<accession>A0ABT4DS18</accession>
<reference evidence="1 2" key="1">
    <citation type="submission" date="2022-05" db="EMBL/GenBank/DDBJ databases">
        <title>Genome Sequencing of Bee-Associated Microbes.</title>
        <authorList>
            <person name="Dunlap C."/>
        </authorList>
    </citation>
    <scope>NUCLEOTIDE SEQUENCE [LARGE SCALE GENOMIC DNA]</scope>
    <source>
        <strain evidence="1 2">NRRL NRS-1438</strain>
    </source>
</reference>
<comment type="caution">
    <text evidence="1">The sequence shown here is derived from an EMBL/GenBank/DDBJ whole genome shotgun (WGS) entry which is preliminary data.</text>
</comment>
<dbReference type="EMBL" id="JAMDLW010000012">
    <property type="protein sequence ID" value="MCY9520076.1"/>
    <property type="molecule type" value="Genomic_DNA"/>
</dbReference>
<dbReference type="Pfam" id="PF14398">
    <property type="entry name" value="ATPgrasp_YheCD"/>
    <property type="match status" value="1"/>
</dbReference>
<keyword evidence="2" id="KW-1185">Reference proteome</keyword>